<evidence type="ECO:0000256" key="1">
    <source>
        <dbReference type="ARBA" id="ARBA00022617"/>
    </source>
</evidence>
<dbReference type="InterPro" id="IPR036909">
    <property type="entry name" value="Cyt_c-like_dom_sf"/>
</dbReference>
<protein>
    <submittedName>
        <fullName evidence="6">Cytochrome c</fullName>
    </submittedName>
</protein>
<keyword evidence="1 4" id="KW-0349">Heme</keyword>
<dbReference type="AlphaFoldDB" id="A0A5B9EBL4"/>
<evidence type="ECO:0000256" key="2">
    <source>
        <dbReference type="ARBA" id="ARBA00022723"/>
    </source>
</evidence>
<evidence type="ECO:0000259" key="5">
    <source>
        <dbReference type="PROSITE" id="PS51007"/>
    </source>
</evidence>
<evidence type="ECO:0000313" key="6">
    <source>
        <dbReference type="EMBL" id="QEE29563.1"/>
    </source>
</evidence>
<dbReference type="InterPro" id="IPR009056">
    <property type="entry name" value="Cyt_c-like_dom"/>
</dbReference>
<gene>
    <name evidence="6" type="ORF">FTW19_17100</name>
</gene>
<dbReference type="GO" id="GO:0020037">
    <property type="term" value="F:heme binding"/>
    <property type="evidence" value="ECO:0007669"/>
    <property type="project" value="InterPro"/>
</dbReference>
<accession>A0A5B9EBL4</accession>
<dbReference type="SUPFAM" id="SSF46626">
    <property type="entry name" value="Cytochrome c"/>
    <property type="match status" value="1"/>
</dbReference>
<keyword evidence="3 4" id="KW-0408">Iron</keyword>
<feature type="domain" description="Cytochrome c" evidence="5">
    <location>
        <begin position="94"/>
        <end position="187"/>
    </location>
</feature>
<dbReference type="EMBL" id="CP042806">
    <property type="protein sequence ID" value="QEE29563.1"/>
    <property type="molecule type" value="Genomic_DNA"/>
</dbReference>
<dbReference type="Gene3D" id="1.10.760.10">
    <property type="entry name" value="Cytochrome c-like domain"/>
    <property type="match status" value="1"/>
</dbReference>
<dbReference type="KEGG" id="talb:FTW19_17100"/>
<reference evidence="6 7" key="1">
    <citation type="submission" date="2019-08" db="EMBL/GenBank/DDBJ databases">
        <title>Complete genome sequence of Terriglobus albidus strain ORNL.</title>
        <authorList>
            <person name="Podar M."/>
        </authorList>
    </citation>
    <scope>NUCLEOTIDE SEQUENCE [LARGE SCALE GENOMIC DNA]</scope>
    <source>
        <strain evidence="6 7">ORNL</strain>
    </source>
</reference>
<dbReference type="GO" id="GO:0046872">
    <property type="term" value="F:metal ion binding"/>
    <property type="evidence" value="ECO:0007669"/>
    <property type="project" value="UniProtKB-KW"/>
</dbReference>
<name>A0A5B9EBL4_9BACT</name>
<dbReference type="OrthoDB" id="9808312at2"/>
<dbReference type="GO" id="GO:0009055">
    <property type="term" value="F:electron transfer activity"/>
    <property type="evidence" value="ECO:0007669"/>
    <property type="project" value="InterPro"/>
</dbReference>
<evidence type="ECO:0000256" key="4">
    <source>
        <dbReference type="PROSITE-ProRule" id="PRU00433"/>
    </source>
</evidence>
<dbReference type="PROSITE" id="PS51007">
    <property type="entry name" value="CYTC"/>
    <property type="match status" value="1"/>
</dbReference>
<dbReference type="Proteomes" id="UP000321820">
    <property type="component" value="Chromosome"/>
</dbReference>
<keyword evidence="2 4" id="KW-0479">Metal-binding</keyword>
<organism evidence="6 7">
    <name type="scientific">Terriglobus albidus</name>
    <dbReference type="NCBI Taxonomy" id="1592106"/>
    <lineage>
        <taxon>Bacteria</taxon>
        <taxon>Pseudomonadati</taxon>
        <taxon>Acidobacteriota</taxon>
        <taxon>Terriglobia</taxon>
        <taxon>Terriglobales</taxon>
        <taxon>Acidobacteriaceae</taxon>
        <taxon>Terriglobus</taxon>
    </lineage>
</organism>
<dbReference type="Pfam" id="PF13442">
    <property type="entry name" value="Cytochrome_CBB3"/>
    <property type="match status" value="1"/>
</dbReference>
<proteinExistence type="predicted"/>
<evidence type="ECO:0000256" key="3">
    <source>
        <dbReference type="ARBA" id="ARBA00023004"/>
    </source>
</evidence>
<sequence>MQARSFKVTIVMTQSSRPMRYIFTMKRAHTALLFLILGIVLVPAVGWLYLHFGHPPVAVADPMLPGEEQIARSALLARVDEERPRNNPVPINEATLQEGASIYMSECAFCHGVPAIQSSVGVNTFPKTPQFFRRHATGSRPPDLADRAASYHWFVENGVRLTAMPSFKHVLTDREQWEVANLLAMSETPLPESVKKVLAGSTD</sequence>
<keyword evidence="7" id="KW-1185">Reference proteome</keyword>
<evidence type="ECO:0000313" key="7">
    <source>
        <dbReference type="Proteomes" id="UP000321820"/>
    </source>
</evidence>